<dbReference type="Gene3D" id="1.10.287.130">
    <property type="match status" value="1"/>
</dbReference>
<evidence type="ECO:0000256" key="2">
    <source>
        <dbReference type="ARBA" id="ARBA00004429"/>
    </source>
</evidence>
<keyword evidence="8 15" id="KW-0812">Transmembrane</keyword>
<comment type="subcellular location">
    <subcellularLocation>
        <location evidence="2">Cell inner membrane</location>
        <topology evidence="2">Multi-pass membrane protein</topology>
    </subcellularLocation>
</comment>
<dbReference type="PROSITE" id="PS50109">
    <property type="entry name" value="HIS_KIN"/>
    <property type="match status" value="1"/>
</dbReference>
<evidence type="ECO:0000256" key="13">
    <source>
        <dbReference type="PROSITE-ProRule" id="PRU00110"/>
    </source>
</evidence>
<dbReference type="InterPro" id="IPR005467">
    <property type="entry name" value="His_kinase_dom"/>
</dbReference>
<evidence type="ECO:0000256" key="3">
    <source>
        <dbReference type="ARBA" id="ARBA00012438"/>
    </source>
</evidence>
<dbReference type="InterPro" id="IPR011006">
    <property type="entry name" value="CheY-like_superfamily"/>
</dbReference>
<evidence type="ECO:0000256" key="8">
    <source>
        <dbReference type="ARBA" id="ARBA00022692"/>
    </source>
</evidence>
<feature type="transmembrane region" description="Helical" evidence="15">
    <location>
        <begin position="315"/>
        <end position="334"/>
    </location>
</feature>
<name>A0A934WW13_9BACT</name>
<evidence type="ECO:0000256" key="11">
    <source>
        <dbReference type="ARBA" id="ARBA00022989"/>
    </source>
</evidence>
<protein>
    <recommendedName>
        <fullName evidence="3">histidine kinase</fullName>
        <ecNumber evidence="3">2.7.13.3</ecNumber>
    </recommendedName>
</protein>
<dbReference type="SUPFAM" id="SSF55874">
    <property type="entry name" value="ATPase domain of HSP90 chaperone/DNA topoisomerase II/histidine kinase"/>
    <property type="match status" value="1"/>
</dbReference>
<feature type="transmembrane region" description="Helical" evidence="15">
    <location>
        <begin position="18"/>
        <end position="37"/>
    </location>
</feature>
<evidence type="ECO:0000313" key="20">
    <source>
        <dbReference type="Proteomes" id="UP000611723"/>
    </source>
</evidence>
<gene>
    <name evidence="19" type="ORF">JKA74_02925</name>
</gene>
<dbReference type="PROSITE" id="PS50110">
    <property type="entry name" value="RESPONSE_REGULATORY"/>
    <property type="match status" value="1"/>
</dbReference>
<dbReference type="CDD" id="cd00082">
    <property type="entry name" value="HisKA"/>
    <property type="match status" value="1"/>
</dbReference>
<keyword evidence="6 14" id="KW-0597">Phosphoprotein</keyword>
<feature type="domain" description="Response regulatory" evidence="17">
    <location>
        <begin position="617"/>
        <end position="732"/>
    </location>
</feature>
<accession>A0A934WW13</accession>
<dbReference type="Pfam" id="PF05227">
    <property type="entry name" value="CHASE3"/>
    <property type="match status" value="1"/>
</dbReference>
<dbReference type="InterPro" id="IPR003661">
    <property type="entry name" value="HisK_dim/P_dom"/>
</dbReference>
<dbReference type="InterPro" id="IPR008207">
    <property type="entry name" value="Sig_transdc_His_kin_Hpt_dom"/>
</dbReference>
<evidence type="ECO:0000313" key="19">
    <source>
        <dbReference type="EMBL" id="MBK6263977.1"/>
    </source>
</evidence>
<feature type="domain" description="Histidine kinase" evidence="16">
    <location>
        <begin position="367"/>
        <end position="589"/>
    </location>
</feature>
<organism evidence="19 20">
    <name type="scientific">Marivirga aurantiaca</name>
    <dbReference type="NCBI Taxonomy" id="2802615"/>
    <lineage>
        <taxon>Bacteria</taxon>
        <taxon>Pseudomonadati</taxon>
        <taxon>Bacteroidota</taxon>
        <taxon>Cytophagia</taxon>
        <taxon>Cytophagales</taxon>
        <taxon>Marivirgaceae</taxon>
        <taxon>Marivirga</taxon>
    </lineage>
</organism>
<dbReference type="CDD" id="cd17546">
    <property type="entry name" value="REC_hyHK_CKI1_RcsC-like"/>
    <property type="match status" value="1"/>
</dbReference>
<keyword evidence="20" id="KW-1185">Reference proteome</keyword>
<keyword evidence="9" id="KW-0418">Kinase</keyword>
<dbReference type="InterPro" id="IPR007891">
    <property type="entry name" value="CHASE3"/>
</dbReference>
<dbReference type="AlphaFoldDB" id="A0A934WW13"/>
<dbReference type="EC" id="2.7.13.3" evidence="3"/>
<dbReference type="InterPro" id="IPR036097">
    <property type="entry name" value="HisK_dim/P_sf"/>
</dbReference>
<keyword evidence="5" id="KW-0997">Cell inner membrane</keyword>
<keyword evidence="10" id="KW-0067">ATP-binding</keyword>
<dbReference type="Gene3D" id="3.40.50.2300">
    <property type="match status" value="1"/>
</dbReference>
<keyword evidence="11 15" id="KW-1133">Transmembrane helix</keyword>
<comment type="caution">
    <text evidence="19">The sequence shown here is derived from an EMBL/GenBank/DDBJ whole genome shotgun (WGS) entry which is preliminary data.</text>
</comment>
<keyword evidence="12 15" id="KW-0472">Membrane</keyword>
<dbReference type="SUPFAM" id="SSF47226">
    <property type="entry name" value="Histidine-containing phosphotransfer domain, HPT domain"/>
    <property type="match status" value="1"/>
</dbReference>
<evidence type="ECO:0000256" key="14">
    <source>
        <dbReference type="PROSITE-ProRule" id="PRU00169"/>
    </source>
</evidence>
<dbReference type="RefSeq" id="WP_201429656.1">
    <property type="nucleotide sequence ID" value="NZ_JAEQBW010000001.1"/>
</dbReference>
<keyword evidence="7" id="KW-0808">Transferase</keyword>
<dbReference type="GO" id="GO:0000155">
    <property type="term" value="F:phosphorelay sensor kinase activity"/>
    <property type="evidence" value="ECO:0007669"/>
    <property type="project" value="InterPro"/>
</dbReference>
<dbReference type="PRINTS" id="PR00344">
    <property type="entry name" value="BCTRLSENSOR"/>
</dbReference>
<dbReference type="PANTHER" id="PTHR43047:SF72">
    <property type="entry name" value="OSMOSENSING HISTIDINE PROTEIN KINASE SLN1"/>
    <property type="match status" value="1"/>
</dbReference>
<feature type="modified residue" description="Phosphohistidine" evidence="13">
    <location>
        <position position="805"/>
    </location>
</feature>
<dbReference type="InterPro" id="IPR001789">
    <property type="entry name" value="Sig_transdc_resp-reg_receiver"/>
</dbReference>
<dbReference type="Pfam" id="PF00512">
    <property type="entry name" value="HisKA"/>
    <property type="match status" value="1"/>
</dbReference>
<evidence type="ECO:0000256" key="4">
    <source>
        <dbReference type="ARBA" id="ARBA00022475"/>
    </source>
</evidence>
<evidence type="ECO:0000259" key="17">
    <source>
        <dbReference type="PROSITE" id="PS50110"/>
    </source>
</evidence>
<evidence type="ECO:0000256" key="7">
    <source>
        <dbReference type="ARBA" id="ARBA00022679"/>
    </source>
</evidence>
<evidence type="ECO:0000256" key="10">
    <source>
        <dbReference type="ARBA" id="ARBA00022840"/>
    </source>
</evidence>
<dbReference type="SUPFAM" id="SSF52172">
    <property type="entry name" value="CheY-like"/>
    <property type="match status" value="1"/>
</dbReference>
<evidence type="ECO:0000256" key="1">
    <source>
        <dbReference type="ARBA" id="ARBA00000085"/>
    </source>
</evidence>
<evidence type="ECO:0000256" key="5">
    <source>
        <dbReference type="ARBA" id="ARBA00022519"/>
    </source>
</evidence>
<dbReference type="SMART" id="SM00387">
    <property type="entry name" value="HATPase_c"/>
    <property type="match status" value="1"/>
</dbReference>
<dbReference type="InterPro" id="IPR003594">
    <property type="entry name" value="HATPase_dom"/>
</dbReference>
<keyword evidence="4" id="KW-1003">Cell membrane</keyword>
<dbReference type="InterPro" id="IPR004358">
    <property type="entry name" value="Sig_transdc_His_kin-like_C"/>
</dbReference>
<dbReference type="GO" id="GO:0009927">
    <property type="term" value="F:histidine phosphotransfer kinase activity"/>
    <property type="evidence" value="ECO:0007669"/>
    <property type="project" value="TreeGrafter"/>
</dbReference>
<dbReference type="Pfam" id="PF00072">
    <property type="entry name" value="Response_reg"/>
    <property type="match status" value="1"/>
</dbReference>
<feature type="domain" description="HPt" evidence="18">
    <location>
        <begin position="766"/>
        <end position="859"/>
    </location>
</feature>
<dbReference type="SUPFAM" id="SSF47384">
    <property type="entry name" value="Homodimeric domain of signal transducing histidine kinase"/>
    <property type="match status" value="1"/>
</dbReference>
<evidence type="ECO:0000259" key="16">
    <source>
        <dbReference type="PROSITE" id="PS50109"/>
    </source>
</evidence>
<dbReference type="Proteomes" id="UP000611723">
    <property type="component" value="Unassembled WGS sequence"/>
</dbReference>
<dbReference type="SMART" id="SM00448">
    <property type="entry name" value="REC"/>
    <property type="match status" value="1"/>
</dbReference>
<keyword evidence="10" id="KW-0547">Nucleotide-binding</keyword>
<dbReference type="Gene3D" id="1.20.120.160">
    <property type="entry name" value="HPT domain"/>
    <property type="match status" value="1"/>
</dbReference>
<dbReference type="InterPro" id="IPR036890">
    <property type="entry name" value="HATPase_C_sf"/>
</dbReference>
<sequence length="866" mass="99162">MSYNSPKKNRSTSALTKLWIVLIIIIITAGSILFWGYNNYDKLLQSLNQITEPNQKAALINELFQEIVEADNHFSSYVLTDDTSSERMYMEKISSVQYKLNELEELLQEDSVQRERIDSLQSTIEAKNSYLTTFLNLKKEKVSALFTSEALARISNQIQDSTFVEKELRRKQRIVGSVEPVEKEKIVIKPDDYEGISGFFRKLFGKENMELDTIRTIEEQINYSLDLSVDTSIVRDYFIDTTLSAVKNILVEVLAEEMEMQQKLNSIELELISQDQKFITIIRSIISELQAEEYTKNVRQQNMARIQAQKLTRELVIIGVVGIALSSIFIFLILRDITRAGHYRKKLEEEKKRAEQLAKVKEEFLSKMSHEIRTPLHSIIGFSDLMRQSKLDENQQKYLNAIAESNSHLKELIDDVLDQAKIDAGKLTLDKKPVFVPQLVEELKLIFMQKFESNKLRFEVSVSDFLSTHIFISDLFKIKQVLMNLIGNAIKFTEEGYVKVTFDQVILTDESCQIHIEVSDTGKGIKEEEFSKIFEQFQQGTSGKLIGIAGTGLGLSITKSIVQLLGGNISLESQIGKGSIFKLNFQAPYETCPEQFLGHTDIKVEELFDQTQHFPIRIVVVEDDPWNAQLLMETLRPITDSQTLFSNAEDAVAYLSSDPEVDIIFTDINLPEMSGVQFLQHCKREGLNVPIIALTAHIQQSKKEEFLRAGFDAVCIKPFTKEDVMKLLNDYFEADTVTINRPVNGEIKQAITTLDTSVLKEFANNDQEAYNELLISFSEEYSAKIKRLKRAFEFKDISAIGGICHQLKSALEQLHYNSLSENLLSIELFADMKKNQRVLEEIERILPVLNEIEKELKDIRHQSHIL</sequence>
<evidence type="ECO:0000256" key="6">
    <source>
        <dbReference type="ARBA" id="ARBA00022553"/>
    </source>
</evidence>
<reference evidence="19" key="1">
    <citation type="submission" date="2021-01" db="EMBL/GenBank/DDBJ databases">
        <title>Marivirga aurantiaca sp. nov., isolated from intertidal surface sediments.</title>
        <authorList>
            <person name="Zhang M."/>
        </authorList>
    </citation>
    <scope>NUCLEOTIDE SEQUENCE</scope>
    <source>
        <strain evidence="19">S37H4</strain>
    </source>
</reference>
<dbReference type="CDD" id="cd16922">
    <property type="entry name" value="HATPase_EvgS-ArcB-TorS-like"/>
    <property type="match status" value="1"/>
</dbReference>
<proteinExistence type="predicted"/>
<dbReference type="GO" id="GO:0005886">
    <property type="term" value="C:plasma membrane"/>
    <property type="evidence" value="ECO:0007669"/>
    <property type="project" value="UniProtKB-SubCell"/>
</dbReference>
<evidence type="ECO:0000256" key="15">
    <source>
        <dbReference type="SAM" id="Phobius"/>
    </source>
</evidence>
<dbReference type="PROSITE" id="PS50894">
    <property type="entry name" value="HPT"/>
    <property type="match status" value="1"/>
</dbReference>
<evidence type="ECO:0000256" key="12">
    <source>
        <dbReference type="ARBA" id="ARBA00023136"/>
    </source>
</evidence>
<evidence type="ECO:0000256" key="9">
    <source>
        <dbReference type="ARBA" id="ARBA00022777"/>
    </source>
</evidence>
<dbReference type="SMART" id="SM00388">
    <property type="entry name" value="HisKA"/>
    <property type="match status" value="1"/>
</dbReference>
<dbReference type="Gene3D" id="3.30.565.10">
    <property type="entry name" value="Histidine kinase-like ATPase, C-terminal domain"/>
    <property type="match status" value="1"/>
</dbReference>
<feature type="modified residue" description="4-aspartylphosphate" evidence="14">
    <location>
        <position position="667"/>
    </location>
</feature>
<dbReference type="Pfam" id="PF02518">
    <property type="entry name" value="HATPase_c"/>
    <property type="match status" value="1"/>
</dbReference>
<dbReference type="PANTHER" id="PTHR43047">
    <property type="entry name" value="TWO-COMPONENT HISTIDINE PROTEIN KINASE"/>
    <property type="match status" value="1"/>
</dbReference>
<dbReference type="EMBL" id="JAEQBW010000001">
    <property type="protein sequence ID" value="MBK6263977.1"/>
    <property type="molecule type" value="Genomic_DNA"/>
</dbReference>
<dbReference type="InterPro" id="IPR036641">
    <property type="entry name" value="HPT_dom_sf"/>
</dbReference>
<evidence type="ECO:0000259" key="18">
    <source>
        <dbReference type="PROSITE" id="PS50894"/>
    </source>
</evidence>
<comment type="catalytic activity">
    <reaction evidence="1">
        <text>ATP + protein L-histidine = ADP + protein N-phospho-L-histidine.</text>
        <dbReference type="EC" id="2.7.13.3"/>
    </reaction>
</comment>